<comment type="subcellular location">
    <subcellularLocation>
        <location evidence="14">Cytoplasm</location>
    </subcellularLocation>
</comment>
<evidence type="ECO:0000259" key="15">
    <source>
        <dbReference type="Pfam" id="PF01507"/>
    </source>
</evidence>
<evidence type="ECO:0000256" key="3">
    <source>
        <dbReference type="ARBA" id="ARBA00022723"/>
    </source>
</evidence>
<feature type="active site" description="Nucleophile; cysteine thiosulfonate intermediate" evidence="14">
    <location>
        <position position="218"/>
    </location>
</feature>
<dbReference type="NCBIfam" id="TIGR02055">
    <property type="entry name" value="APS_reductase"/>
    <property type="match status" value="1"/>
</dbReference>
<feature type="domain" description="Phosphoadenosine phosphosulphate reductase" evidence="15">
    <location>
        <begin position="25"/>
        <end position="196"/>
    </location>
</feature>
<feature type="binding site" evidence="14">
    <location>
        <position position="108"/>
    </location>
    <ligand>
        <name>[4Fe-4S] cluster</name>
        <dbReference type="ChEBI" id="CHEBI:49883"/>
    </ligand>
</feature>
<reference evidence="16 17" key="1">
    <citation type="journal article" date="2018" name="Int. J. Syst. Evol. Microbiol.">
        <title>Parvibium lacunae gen. nov., sp. nov., a new member of the family Alcaligenaceae isolated from a freshwater pond.</title>
        <authorList>
            <person name="Chen W.M."/>
            <person name="Xie P.B."/>
            <person name="Hsu M.Y."/>
            <person name="Sheu S.Y."/>
        </authorList>
    </citation>
    <scope>NUCLEOTIDE SEQUENCE [LARGE SCALE GENOMIC DNA]</scope>
    <source>
        <strain evidence="16 17">KMB9</strain>
    </source>
</reference>
<dbReference type="GO" id="GO:0043866">
    <property type="term" value="F:adenylyl-sulfate reductase (thioredoxin) activity"/>
    <property type="evidence" value="ECO:0007669"/>
    <property type="project" value="UniProtKB-EC"/>
</dbReference>
<evidence type="ECO:0000256" key="12">
    <source>
        <dbReference type="ARBA" id="ARBA00032041"/>
    </source>
</evidence>
<comment type="pathway">
    <text evidence="8 14">Sulfur metabolism; hydrogen sulfide biosynthesis; sulfite from sulfate.</text>
</comment>
<keyword evidence="2 14" id="KW-0963">Cytoplasm</keyword>
<dbReference type="InterPro" id="IPR002500">
    <property type="entry name" value="PAPS_reduct_dom"/>
</dbReference>
<dbReference type="InterPro" id="IPR004511">
    <property type="entry name" value="PAPS/APS_Rdtase"/>
</dbReference>
<evidence type="ECO:0000256" key="9">
    <source>
        <dbReference type="ARBA" id="ARBA00024386"/>
    </source>
</evidence>
<evidence type="ECO:0000256" key="10">
    <source>
        <dbReference type="ARBA" id="ARBA00029514"/>
    </source>
</evidence>
<dbReference type="HAMAP" id="MF_00063">
    <property type="entry name" value="CysH"/>
    <property type="match status" value="1"/>
</dbReference>
<comment type="catalytic activity">
    <reaction evidence="13 14">
        <text>[thioredoxin]-disulfide + sulfite + AMP + 2 H(+) = adenosine 5'-phosphosulfate + [thioredoxin]-dithiol</text>
        <dbReference type="Rhea" id="RHEA:21976"/>
        <dbReference type="Rhea" id="RHEA-COMP:10698"/>
        <dbReference type="Rhea" id="RHEA-COMP:10700"/>
        <dbReference type="ChEBI" id="CHEBI:15378"/>
        <dbReference type="ChEBI" id="CHEBI:17359"/>
        <dbReference type="ChEBI" id="CHEBI:29950"/>
        <dbReference type="ChEBI" id="CHEBI:50058"/>
        <dbReference type="ChEBI" id="CHEBI:58243"/>
        <dbReference type="ChEBI" id="CHEBI:456215"/>
        <dbReference type="EC" id="1.8.4.10"/>
    </reaction>
</comment>
<evidence type="ECO:0000256" key="4">
    <source>
        <dbReference type="ARBA" id="ARBA00023002"/>
    </source>
</evidence>
<dbReference type="Pfam" id="PF01507">
    <property type="entry name" value="PAPS_reduct"/>
    <property type="match status" value="1"/>
</dbReference>
<comment type="function">
    <text evidence="7 14">Catalyzes the formation of sulfite from adenosine 5'-phosphosulfate (APS) using thioredoxin as an electron donor.</text>
</comment>
<dbReference type="GO" id="GO:0070814">
    <property type="term" value="P:hydrogen sulfide biosynthetic process"/>
    <property type="evidence" value="ECO:0007669"/>
    <property type="project" value="UniProtKB-UniRule"/>
</dbReference>
<sequence>MSAHIEHTLLVLREAVQAFPKIGFANSLAAEDMVLTDLIFRNQLGIEVFTLETGMLHADTFAMIGRIEAHYGQPVAIYQPQPEAVETYIKAHGKHAFYESVELRKQCCHIRKVEPLQRALAGKQAWITGQRREQAITRGELAEREFDAGNGIEKFNPLAAWSTEQVWDYIRSNNVPYNPLHDRGYPSIGCDPCTRAIKPGEDIRAGRWWWEQADTKECGLHVGQTAAK</sequence>
<dbReference type="GO" id="GO:0005737">
    <property type="term" value="C:cytoplasm"/>
    <property type="evidence" value="ECO:0007669"/>
    <property type="project" value="UniProtKB-SubCell"/>
</dbReference>
<dbReference type="EC" id="1.8.4.10" evidence="9 14"/>
<keyword evidence="4 14" id="KW-0560">Oxidoreductase</keyword>
<protein>
    <recommendedName>
        <fullName evidence="10 14">Adenosine 5'-phosphosulfate reductase</fullName>
        <shortName evidence="14">APS reductase</shortName>
        <ecNumber evidence="9 14">1.8.4.10</ecNumber>
    </recommendedName>
    <alternativeName>
        <fullName evidence="12 14">5'-adenylylsulfate reductase</fullName>
    </alternativeName>
    <alternativeName>
        <fullName evidence="11 14">Thioredoxin-dependent 5'-adenylylsulfate reductase</fullName>
    </alternativeName>
</protein>
<dbReference type="GO" id="GO:0019344">
    <property type="term" value="P:cysteine biosynthetic process"/>
    <property type="evidence" value="ECO:0007669"/>
    <property type="project" value="InterPro"/>
</dbReference>
<keyword evidence="17" id="KW-1185">Reference proteome</keyword>
<comment type="cofactor">
    <cofactor evidence="14">
        <name>[4Fe-4S] cluster</name>
        <dbReference type="ChEBI" id="CHEBI:49883"/>
    </cofactor>
    <text evidence="14">Binds 1 [4Fe-4S] cluster per subunit.</text>
</comment>
<evidence type="ECO:0000313" key="16">
    <source>
        <dbReference type="EMBL" id="RCS56470.1"/>
    </source>
</evidence>
<evidence type="ECO:0000256" key="13">
    <source>
        <dbReference type="ARBA" id="ARBA00048441"/>
    </source>
</evidence>
<dbReference type="SUPFAM" id="SSF52402">
    <property type="entry name" value="Adenine nucleotide alpha hydrolases-like"/>
    <property type="match status" value="1"/>
</dbReference>
<feature type="binding site" evidence="14">
    <location>
        <position position="193"/>
    </location>
    <ligand>
        <name>[4Fe-4S] cluster</name>
        <dbReference type="ChEBI" id="CHEBI:49883"/>
    </ligand>
</feature>
<feature type="binding site" evidence="14">
    <location>
        <position position="190"/>
    </location>
    <ligand>
        <name>[4Fe-4S] cluster</name>
        <dbReference type="ChEBI" id="CHEBI:49883"/>
    </ligand>
</feature>
<dbReference type="Proteomes" id="UP000252357">
    <property type="component" value="Unassembled WGS sequence"/>
</dbReference>
<dbReference type="CDD" id="cd23945">
    <property type="entry name" value="PAPS_reductase"/>
    <property type="match status" value="1"/>
</dbReference>
<comment type="caution">
    <text evidence="16">The sequence shown here is derived from an EMBL/GenBank/DDBJ whole genome shotgun (WGS) entry which is preliminary data.</text>
</comment>
<accession>A0A368KYD9</accession>
<keyword evidence="6 14" id="KW-0411">Iron-sulfur</keyword>
<comment type="similarity">
    <text evidence="1 14">Belongs to the PAPS reductase family. CysH subfamily.</text>
</comment>
<dbReference type="GO" id="GO:0019379">
    <property type="term" value="P:sulfate assimilation, phosphoadenylyl sulfate reduction by phosphoadenylyl-sulfate reductase (thioredoxin)"/>
    <property type="evidence" value="ECO:0007669"/>
    <property type="project" value="UniProtKB-UniRule"/>
</dbReference>
<name>A0A368KYD9_9BURK</name>
<dbReference type="PIRSF" id="PIRSF000857">
    <property type="entry name" value="PAPS_reductase"/>
    <property type="match status" value="1"/>
</dbReference>
<keyword evidence="5 14" id="KW-0408">Iron</keyword>
<proteinExistence type="inferred from homology"/>
<gene>
    <name evidence="14" type="primary">cysH</name>
    <name evidence="16" type="ORF">DU000_12130</name>
</gene>
<evidence type="ECO:0000256" key="14">
    <source>
        <dbReference type="HAMAP-Rule" id="MF_00063"/>
    </source>
</evidence>
<dbReference type="InterPro" id="IPR014729">
    <property type="entry name" value="Rossmann-like_a/b/a_fold"/>
</dbReference>
<dbReference type="GO" id="GO:0051539">
    <property type="term" value="F:4 iron, 4 sulfur cluster binding"/>
    <property type="evidence" value="ECO:0007669"/>
    <property type="project" value="UniProtKB-UniRule"/>
</dbReference>
<dbReference type="OrthoDB" id="9794018at2"/>
<dbReference type="AlphaFoldDB" id="A0A368KYD9"/>
<evidence type="ECO:0000256" key="2">
    <source>
        <dbReference type="ARBA" id="ARBA00022490"/>
    </source>
</evidence>
<keyword evidence="3 14" id="KW-0479">Metal-binding</keyword>
<dbReference type="PANTHER" id="PTHR46482:SF9">
    <property type="entry name" value="5'-ADENYLYLSULFATE REDUCTASE 1, CHLOROPLASTIC"/>
    <property type="match status" value="1"/>
</dbReference>
<evidence type="ECO:0000256" key="7">
    <source>
        <dbReference type="ARBA" id="ARBA00024298"/>
    </source>
</evidence>
<evidence type="ECO:0000313" key="17">
    <source>
        <dbReference type="Proteomes" id="UP000252357"/>
    </source>
</evidence>
<dbReference type="NCBIfam" id="TIGR00434">
    <property type="entry name" value="cysH"/>
    <property type="match status" value="1"/>
</dbReference>
<evidence type="ECO:0000256" key="6">
    <source>
        <dbReference type="ARBA" id="ARBA00023014"/>
    </source>
</evidence>
<dbReference type="GO" id="GO:0004604">
    <property type="term" value="F:phosphoadenylyl-sulfate reductase (thioredoxin) activity"/>
    <property type="evidence" value="ECO:0007669"/>
    <property type="project" value="UniProtKB-UniRule"/>
</dbReference>
<organism evidence="16 17">
    <name type="scientific">Parvibium lacunae</name>
    <dbReference type="NCBI Taxonomy" id="1888893"/>
    <lineage>
        <taxon>Bacteria</taxon>
        <taxon>Pseudomonadati</taxon>
        <taxon>Pseudomonadota</taxon>
        <taxon>Betaproteobacteria</taxon>
        <taxon>Burkholderiales</taxon>
        <taxon>Alcaligenaceae</taxon>
        <taxon>Parvibium</taxon>
    </lineage>
</organism>
<evidence type="ECO:0000256" key="1">
    <source>
        <dbReference type="ARBA" id="ARBA00009732"/>
    </source>
</evidence>
<dbReference type="GO" id="GO:0046872">
    <property type="term" value="F:metal ion binding"/>
    <property type="evidence" value="ECO:0007669"/>
    <property type="project" value="UniProtKB-KW"/>
</dbReference>
<dbReference type="NCBIfam" id="NF002537">
    <property type="entry name" value="PRK02090.1"/>
    <property type="match status" value="1"/>
</dbReference>
<dbReference type="InterPro" id="IPR011798">
    <property type="entry name" value="APS_reductase"/>
</dbReference>
<evidence type="ECO:0000256" key="11">
    <source>
        <dbReference type="ARBA" id="ARBA00030894"/>
    </source>
</evidence>
<dbReference type="RefSeq" id="WP_114403679.1">
    <property type="nucleotide sequence ID" value="NZ_QPGB01000007.1"/>
</dbReference>
<dbReference type="PANTHER" id="PTHR46482">
    <property type="entry name" value="5'-ADENYLYLSULFATE REDUCTASE 3, CHLOROPLASTIC"/>
    <property type="match status" value="1"/>
</dbReference>
<dbReference type="Gene3D" id="3.40.50.620">
    <property type="entry name" value="HUPs"/>
    <property type="match status" value="1"/>
</dbReference>
<evidence type="ECO:0000256" key="5">
    <source>
        <dbReference type="ARBA" id="ARBA00023004"/>
    </source>
</evidence>
<feature type="binding site" evidence="14">
    <location>
        <position position="107"/>
    </location>
    <ligand>
        <name>[4Fe-4S] cluster</name>
        <dbReference type="ChEBI" id="CHEBI:49883"/>
    </ligand>
</feature>
<dbReference type="EMBL" id="QPGB01000007">
    <property type="protein sequence ID" value="RCS56470.1"/>
    <property type="molecule type" value="Genomic_DNA"/>
</dbReference>
<evidence type="ECO:0000256" key="8">
    <source>
        <dbReference type="ARBA" id="ARBA00024327"/>
    </source>
</evidence>